<evidence type="ECO:0000256" key="1">
    <source>
        <dbReference type="ARBA" id="ARBA00004123"/>
    </source>
</evidence>
<feature type="compositionally biased region" description="Gly residues" evidence="13">
    <location>
        <begin position="544"/>
        <end position="558"/>
    </location>
</feature>
<evidence type="ECO:0000256" key="6">
    <source>
        <dbReference type="ARBA" id="ARBA00022737"/>
    </source>
</evidence>
<dbReference type="PROSITE" id="PS01358">
    <property type="entry name" value="ZF_RANBP2_1"/>
    <property type="match status" value="1"/>
</dbReference>
<keyword evidence="6" id="KW-0677">Repeat</keyword>
<feature type="domain" description="RRM" evidence="14">
    <location>
        <begin position="372"/>
        <end position="458"/>
    </location>
</feature>
<evidence type="ECO:0000256" key="4">
    <source>
        <dbReference type="ARBA" id="ARBA00022553"/>
    </source>
</evidence>
<evidence type="ECO:0000313" key="16">
    <source>
        <dbReference type="Ensembl" id="ENSLLEP00000035830.1"/>
    </source>
</evidence>
<evidence type="ECO:0000256" key="5">
    <source>
        <dbReference type="ARBA" id="ARBA00022723"/>
    </source>
</evidence>
<name>A0A8C5QEV7_9ANUR</name>
<dbReference type="SMART" id="SM00547">
    <property type="entry name" value="ZnF_RBZ"/>
    <property type="match status" value="1"/>
</dbReference>
<reference evidence="16" key="1">
    <citation type="submission" date="2025-08" db="UniProtKB">
        <authorList>
            <consortium name="Ensembl"/>
        </authorList>
    </citation>
    <scope>IDENTIFICATION</scope>
</reference>
<dbReference type="InterPro" id="IPR036443">
    <property type="entry name" value="Znf_RanBP2_sf"/>
</dbReference>
<keyword evidence="17" id="KW-1185">Reference proteome</keyword>
<comment type="subcellular location">
    <subcellularLocation>
        <location evidence="1">Nucleus</location>
    </subcellularLocation>
</comment>
<keyword evidence="4" id="KW-0597">Phosphoprotein</keyword>
<dbReference type="InterPro" id="IPR001876">
    <property type="entry name" value="Znf_RanBP2"/>
</dbReference>
<feature type="compositionally biased region" description="Basic and acidic residues" evidence="13">
    <location>
        <begin position="559"/>
        <end position="592"/>
    </location>
</feature>
<dbReference type="FunFam" id="4.10.1060.10:FF:000002">
    <property type="entry name" value="RNA-binding protein EWS isoform 1"/>
    <property type="match status" value="1"/>
</dbReference>
<dbReference type="PROSITE" id="PS50199">
    <property type="entry name" value="ZF_RANBP2_2"/>
    <property type="match status" value="1"/>
</dbReference>
<dbReference type="OrthoDB" id="76445at2759"/>
<evidence type="ECO:0000256" key="10">
    <source>
        <dbReference type="ARBA" id="ARBA00023242"/>
    </source>
</evidence>
<dbReference type="Ensembl" id="ENSLLET00000037198.1">
    <property type="protein sequence ID" value="ENSLLEP00000035830.1"/>
    <property type="gene ID" value="ENSLLEG00000022691.1"/>
</dbReference>
<evidence type="ECO:0000313" key="17">
    <source>
        <dbReference type="Proteomes" id="UP000694569"/>
    </source>
</evidence>
<feature type="compositionally biased region" description="Gly residues" evidence="13">
    <location>
        <begin position="465"/>
        <end position="511"/>
    </location>
</feature>
<keyword evidence="7 12" id="KW-0863">Zinc-finger</keyword>
<evidence type="ECO:0000256" key="9">
    <source>
        <dbReference type="ARBA" id="ARBA00022884"/>
    </source>
</evidence>
<organism evidence="16 17">
    <name type="scientific">Leptobrachium leishanense</name>
    <name type="common">Leishan spiny toad</name>
    <dbReference type="NCBI Taxonomy" id="445787"/>
    <lineage>
        <taxon>Eukaryota</taxon>
        <taxon>Metazoa</taxon>
        <taxon>Chordata</taxon>
        <taxon>Craniata</taxon>
        <taxon>Vertebrata</taxon>
        <taxon>Euteleostomi</taxon>
        <taxon>Amphibia</taxon>
        <taxon>Batrachia</taxon>
        <taxon>Anura</taxon>
        <taxon>Pelobatoidea</taxon>
        <taxon>Megophryidae</taxon>
        <taxon>Leptobrachium</taxon>
    </lineage>
</organism>
<feature type="region of interest" description="Disordered" evidence="13">
    <location>
        <begin position="541"/>
        <end position="597"/>
    </location>
</feature>
<sequence length="700" mass="73041">MMCLPLTGLASTGFRKESHRGSSVGAVLDELSFCSPSLPVHLVCPECLYGAGQTPPSPVHRGAETEHVLCFHREQKSPHTNTMAANDYSQQASQGYGAYPSQPAQTYSQQGSQPYSQQGYSGYGQSGASSYGQSGGYSSSYGQEQSSGYSSQSTPQTYSGGNYGGSQTSQSSYSGGQPSSQSSYSSYPQQPPSTTNTGSYGSGSQAPSYQQQQSTGYGQQPSSGGYTGQQTSYGSQPQSSYSGPQSQSSYSSQQPSSYGQQSGYSSPQGYGQQQSQYSGGAGGGGGYNQDSPSMGSGGYGGSDQGGFGDRGRGRGGFGGRGGFDRGGRGSRGGRGGMGGGERGGFSKFGGPREGGPPPRHDMGAEQDNSDNNTIFVQGLGENVTVESVAEYFKQIGIIKTNKKTNLPMINLYTDRETGKLKGEATVSFDDPPSAKAAIDWFDGKEFSGNPIKVSFATRRADFNSRGGGVDGRARGRGGPMGRGGFGGPPGPAGGRGGSGGAGGYPSGGGQQRAGDWKCGNPTCENMNFSWRNECNQCKAPKPEGPGGPGGSHMGGGGFGEDRRGGGRGGFDRGGFRGRGGDRGGFRGGRGGDRGGFGGPGKMESRWVVGSYCRICLPQISPVSSSFVRFLLRLWWISCLTGGTTGKTDGRDHISCRHQSSAFLFWFYFVFQDVSYGFLLKSLFLYTFCVHCASVKFLVFV</sequence>
<evidence type="ECO:0000259" key="15">
    <source>
        <dbReference type="PROSITE" id="PS50199"/>
    </source>
</evidence>
<keyword evidence="3" id="KW-0488">Methylation</keyword>
<comment type="similarity">
    <text evidence="2">Belongs to the RRM TET family.</text>
</comment>
<dbReference type="PANTHER" id="PTHR23238">
    <property type="entry name" value="RNA BINDING PROTEIN"/>
    <property type="match status" value="1"/>
</dbReference>
<dbReference type="GO" id="GO:0005634">
    <property type="term" value="C:nucleus"/>
    <property type="evidence" value="ECO:0007669"/>
    <property type="project" value="UniProtKB-SubCell"/>
</dbReference>
<accession>A0A8C5QEV7</accession>
<keyword evidence="5" id="KW-0479">Metal-binding</keyword>
<keyword evidence="9 11" id="KW-0694">RNA-binding</keyword>
<feature type="region of interest" description="Disordered" evidence="13">
    <location>
        <begin position="93"/>
        <end position="372"/>
    </location>
</feature>
<reference evidence="16" key="2">
    <citation type="submission" date="2025-09" db="UniProtKB">
        <authorList>
            <consortium name="Ensembl"/>
        </authorList>
    </citation>
    <scope>IDENTIFICATION</scope>
</reference>
<dbReference type="InterPro" id="IPR000504">
    <property type="entry name" value="RRM_dom"/>
</dbReference>
<dbReference type="CDD" id="cd12535">
    <property type="entry name" value="RRM_FUS_TAF15"/>
    <property type="match status" value="1"/>
</dbReference>
<feature type="domain" description="RanBP2-type" evidence="15">
    <location>
        <begin position="512"/>
        <end position="543"/>
    </location>
</feature>
<dbReference type="FunFam" id="3.30.70.330:FF:000127">
    <property type="entry name" value="RNA-binding protein EWS isoform 1"/>
    <property type="match status" value="1"/>
</dbReference>
<gene>
    <name evidence="16" type="primary">FUS</name>
</gene>
<evidence type="ECO:0000256" key="8">
    <source>
        <dbReference type="ARBA" id="ARBA00022833"/>
    </source>
</evidence>
<evidence type="ECO:0000256" key="2">
    <source>
        <dbReference type="ARBA" id="ARBA00008448"/>
    </source>
</evidence>
<dbReference type="Pfam" id="PF00076">
    <property type="entry name" value="RRM_1"/>
    <property type="match status" value="1"/>
</dbReference>
<evidence type="ECO:0000256" key="11">
    <source>
        <dbReference type="PROSITE-ProRule" id="PRU00176"/>
    </source>
</evidence>
<evidence type="ECO:0000256" key="3">
    <source>
        <dbReference type="ARBA" id="ARBA00022481"/>
    </source>
</evidence>
<dbReference type="GO" id="GO:0003723">
    <property type="term" value="F:RNA binding"/>
    <property type="evidence" value="ECO:0007669"/>
    <property type="project" value="UniProtKB-UniRule"/>
</dbReference>
<feature type="compositionally biased region" description="Gly residues" evidence="13">
    <location>
        <begin position="295"/>
        <end position="321"/>
    </location>
</feature>
<protein>
    <submittedName>
        <fullName evidence="16">FUS RNA binding protein</fullName>
    </submittedName>
</protein>
<dbReference type="AlphaFoldDB" id="A0A8C5QEV7"/>
<dbReference type="Gene3D" id="4.10.1060.10">
    <property type="entry name" value="Zinc finger, RanBP2-type"/>
    <property type="match status" value="1"/>
</dbReference>
<dbReference type="SUPFAM" id="SSF54928">
    <property type="entry name" value="RNA-binding domain, RBD"/>
    <property type="match status" value="1"/>
</dbReference>
<dbReference type="Pfam" id="PF00641">
    <property type="entry name" value="Zn_ribbon_RanBP"/>
    <property type="match status" value="1"/>
</dbReference>
<dbReference type="InterPro" id="IPR035979">
    <property type="entry name" value="RBD_domain_sf"/>
</dbReference>
<dbReference type="InterPro" id="IPR034870">
    <property type="entry name" value="TET_fam"/>
</dbReference>
<dbReference type="PROSITE" id="PS50102">
    <property type="entry name" value="RRM"/>
    <property type="match status" value="1"/>
</dbReference>
<feature type="region of interest" description="Disordered" evidence="13">
    <location>
        <begin position="465"/>
        <end position="514"/>
    </location>
</feature>
<evidence type="ECO:0000256" key="7">
    <source>
        <dbReference type="ARBA" id="ARBA00022771"/>
    </source>
</evidence>
<feature type="compositionally biased region" description="Low complexity" evidence="13">
    <location>
        <begin position="105"/>
        <end position="120"/>
    </location>
</feature>
<dbReference type="GO" id="GO:0006355">
    <property type="term" value="P:regulation of DNA-templated transcription"/>
    <property type="evidence" value="ECO:0007669"/>
    <property type="project" value="InterPro"/>
</dbReference>
<dbReference type="GeneTree" id="ENSGT00940000157290"/>
<proteinExistence type="inferred from homology"/>
<evidence type="ECO:0000256" key="12">
    <source>
        <dbReference type="PROSITE-ProRule" id="PRU00322"/>
    </source>
</evidence>
<keyword evidence="10" id="KW-0539">Nucleus</keyword>
<feature type="compositionally biased region" description="Gly residues" evidence="13">
    <location>
        <begin position="329"/>
        <end position="353"/>
    </location>
</feature>
<dbReference type="SUPFAM" id="SSF90209">
    <property type="entry name" value="Ran binding protein zinc finger-like"/>
    <property type="match status" value="1"/>
</dbReference>
<feature type="compositionally biased region" description="Low complexity" evidence="13">
    <location>
        <begin position="126"/>
        <end position="278"/>
    </location>
</feature>
<dbReference type="InterPro" id="IPR012677">
    <property type="entry name" value="Nucleotide-bd_a/b_plait_sf"/>
</dbReference>
<dbReference type="Proteomes" id="UP000694569">
    <property type="component" value="Unplaced"/>
</dbReference>
<evidence type="ECO:0000259" key="14">
    <source>
        <dbReference type="PROSITE" id="PS50102"/>
    </source>
</evidence>
<dbReference type="Gene3D" id="3.30.70.330">
    <property type="match status" value="1"/>
</dbReference>
<dbReference type="GO" id="GO:0008270">
    <property type="term" value="F:zinc ion binding"/>
    <property type="evidence" value="ECO:0007669"/>
    <property type="project" value="UniProtKB-KW"/>
</dbReference>
<evidence type="ECO:0000256" key="13">
    <source>
        <dbReference type="SAM" id="MobiDB-lite"/>
    </source>
</evidence>
<dbReference type="SMART" id="SM00360">
    <property type="entry name" value="RRM"/>
    <property type="match status" value="1"/>
</dbReference>
<keyword evidence="8" id="KW-0862">Zinc</keyword>